<protein>
    <recommendedName>
        <fullName evidence="1">DUF6984 domain-containing protein</fullName>
    </recommendedName>
</protein>
<evidence type="ECO:0000313" key="2">
    <source>
        <dbReference type="EMBL" id="MBB4037101.1"/>
    </source>
</evidence>
<sequence length="129" mass="14891">MNNGDKIYISFMNIKRKPTTKELMLLKILVNKSSIHIPADWDKDLMVLPMIDGGMGSLFLLPQRYDKNEKRLFGKQASDIQFQDIDGITVIVSLNTDKKGELYELDIWKTDYSPLIEIPDNIDDFHSVE</sequence>
<comment type="caution">
    <text evidence="2">The sequence shown here is derived from an EMBL/GenBank/DDBJ whole genome shotgun (WGS) entry which is preliminary data.</text>
</comment>
<dbReference type="AlphaFoldDB" id="A0A840CPW9"/>
<dbReference type="EMBL" id="JACIEP010000011">
    <property type="protein sequence ID" value="MBB4037101.1"/>
    <property type="molecule type" value="Genomic_DNA"/>
</dbReference>
<dbReference type="Proteomes" id="UP000555103">
    <property type="component" value="Unassembled WGS sequence"/>
</dbReference>
<feature type="domain" description="DUF6984" evidence="1">
    <location>
        <begin position="15"/>
        <end position="119"/>
    </location>
</feature>
<organism evidence="2 3">
    <name type="scientific">Dysgonomonas hofstadii</name>
    <dbReference type="NCBI Taxonomy" id="637886"/>
    <lineage>
        <taxon>Bacteria</taxon>
        <taxon>Pseudomonadati</taxon>
        <taxon>Bacteroidota</taxon>
        <taxon>Bacteroidia</taxon>
        <taxon>Bacteroidales</taxon>
        <taxon>Dysgonomonadaceae</taxon>
        <taxon>Dysgonomonas</taxon>
    </lineage>
</organism>
<reference evidence="2 3" key="1">
    <citation type="submission" date="2020-08" db="EMBL/GenBank/DDBJ databases">
        <title>Genomic Encyclopedia of Type Strains, Phase IV (KMG-IV): sequencing the most valuable type-strain genomes for metagenomic binning, comparative biology and taxonomic classification.</title>
        <authorList>
            <person name="Goeker M."/>
        </authorList>
    </citation>
    <scope>NUCLEOTIDE SEQUENCE [LARGE SCALE GENOMIC DNA]</scope>
    <source>
        <strain evidence="2 3">DSM 104969</strain>
    </source>
</reference>
<dbReference type="InterPro" id="IPR054253">
    <property type="entry name" value="DUF6984"/>
</dbReference>
<proteinExistence type="predicted"/>
<gene>
    <name evidence="2" type="ORF">GGR21_003016</name>
</gene>
<keyword evidence="3" id="KW-1185">Reference proteome</keyword>
<evidence type="ECO:0000259" key="1">
    <source>
        <dbReference type="Pfam" id="PF22480"/>
    </source>
</evidence>
<evidence type="ECO:0000313" key="3">
    <source>
        <dbReference type="Proteomes" id="UP000555103"/>
    </source>
</evidence>
<name>A0A840CPW9_9BACT</name>
<dbReference type="Pfam" id="PF22480">
    <property type="entry name" value="DUF6984"/>
    <property type="match status" value="1"/>
</dbReference>
<accession>A0A840CPW9</accession>
<dbReference type="RefSeq" id="WP_246348084.1">
    <property type="nucleotide sequence ID" value="NZ_JACIEP010000011.1"/>
</dbReference>